<evidence type="ECO:0000313" key="4">
    <source>
        <dbReference type="EMBL" id="GLT22880.1"/>
    </source>
</evidence>
<proteinExistence type="predicted"/>
<keyword evidence="2" id="KW-0472">Membrane</keyword>
<organism evidence="4 5">
    <name type="scientific">Zoogloea oryzae</name>
    <dbReference type="NCBI Taxonomy" id="310767"/>
    <lineage>
        <taxon>Bacteria</taxon>
        <taxon>Pseudomonadati</taxon>
        <taxon>Pseudomonadota</taxon>
        <taxon>Betaproteobacteria</taxon>
        <taxon>Rhodocyclales</taxon>
        <taxon>Zoogloeaceae</taxon>
        <taxon>Zoogloea</taxon>
    </lineage>
</organism>
<keyword evidence="2" id="KW-0812">Transmembrane</keyword>
<keyword evidence="5" id="KW-1185">Reference proteome</keyword>
<sequence>MADNDSQIDLKKRARRRLVGSAALALAAAIVLPMVMDHEPRPPSQDVQIRIPSQEGSNFTSRVIAGKAPAPSQPVAGVIAEESTEPVVEEKPQTGRKSEPEAGSPVFKPGEELIPPPRKVDPPKAEIARPEPRKPEPKPEAKPEPKKPEPPKPDPKQKEKEQKEREREKAQADAERAKALLMGASPKDEAVKPHVLSLGAYREAGNVAQLRAKLKAEGYPSYVETVGDKVRVRAGPFPNKAAADKAAARIQKILGVQASVAAK</sequence>
<dbReference type="InterPro" id="IPR052521">
    <property type="entry name" value="Cell_div_SPOR-domain"/>
</dbReference>
<dbReference type="RefSeq" id="WP_284188150.1">
    <property type="nucleotide sequence ID" value="NZ_BSPX01000033.1"/>
</dbReference>
<feature type="compositionally biased region" description="Basic and acidic residues" evidence="1">
    <location>
        <begin position="118"/>
        <end position="178"/>
    </location>
</feature>
<dbReference type="Pfam" id="PF05036">
    <property type="entry name" value="SPOR"/>
    <property type="match status" value="1"/>
</dbReference>
<dbReference type="Proteomes" id="UP001157167">
    <property type="component" value="Unassembled WGS sequence"/>
</dbReference>
<dbReference type="InterPro" id="IPR036680">
    <property type="entry name" value="SPOR-like_sf"/>
</dbReference>
<feature type="region of interest" description="Disordered" evidence="1">
    <location>
        <begin position="37"/>
        <end position="186"/>
    </location>
</feature>
<evidence type="ECO:0000313" key="5">
    <source>
        <dbReference type="Proteomes" id="UP001157167"/>
    </source>
</evidence>
<protein>
    <submittedName>
        <fullName evidence="4">Sporulation protein</fullName>
    </submittedName>
</protein>
<dbReference type="SUPFAM" id="SSF110997">
    <property type="entry name" value="Sporulation related repeat"/>
    <property type="match status" value="1"/>
</dbReference>
<dbReference type="PANTHER" id="PTHR38687:SF1">
    <property type="entry name" value="CELL DIVISION PROTEIN DEDD"/>
    <property type="match status" value="1"/>
</dbReference>
<evidence type="ECO:0000256" key="2">
    <source>
        <dbReference type="SAM" id="Phobius"/>
    </source>
</evidence>
<keyword evidence="2" id="KW-1133">Transmembrane helix</keyword>
<feature type="compositionally biased region" description="Basic and acidic residues" evidence="1">
    <location>
        <begin position="88"/>
        <end position="100"/>
    </location>
</feature>
<comment type="caution">
    <text evidence="4">The sequence shown here is derived from an EMBL/GenBank/DDBJ whole genome shotgun (WGS) entry which is preliminary data.</text>
</comment>
<dbReference type="InterPro" id="IPR007730">
    <property type="entry name" value="SPOR-like_dom"/>
</dbReference>
<feature type="transmembrane region" description="Helical" evidence="2">
    <location>
        <begin position="18"/>
        <end position="36"/>
    </location>
</feature>
<name>A0ABQ6FEG4_9RHOO</name>
<evidence type="ECO:0000259" key="3">
    <source>
        <dbReference type="PROSITE" id="PS51724"/>
    </source>
</evidence>
<dbReference type="EMBL" id="BSPX01000033">
    <property type="protein sequence ID" value="GLT22880.1"/>
    <property type="molecule type" value="Genomic_DNA"/>
</dbReference>
<reference evidence="5" key="1">
    <citation type="journal article" date="2019" name="Int. J. Syst. Evol. Microbiol.">
        <title>The Global Catalogue of Microorganisms (GCM) 10K type strain sequencing project: providing services to taxonomists for standard genome sequencing and annotation.</title>
        <authorList>
            <consortium name="The Broad Institute Genomics Platform"/>
            <consortium name="The Broad Institute Genome Sequencing Center for Infectious Disease"/>
            <person name="Wu L."/>
            <person name="Ma J."/>
        </authorList>
    </citation>
    <scope>NUCLEOTIDE SEQUENCE [LARGE SCALE GENOMIC DNA]</scope>
    <source>
        <strain evidence="5">NBRC 102407</strain>
    </source>
</reference>
<dbReference type="Gene3D" id="3.30.70.1070">
    <property type="entry name" value="Sporulation related repeat"/>
    <property type="match status" value="1"/>
</dbReference>
<dbReference type="PROSITE" id="PS51724">
    <property type="entry name" value="SPOR"/>
    <property type="match status" value="1"/>
</dbReference>
<dbReference type="PANTHER" id="PTHR38687">
    <property type="entry name" value="CELL DIVISION PROTEIN DEDD-RELATED"/>
    <property type="match status" value="1"/>
</dbReference>
<accession>A0ABQ6FEG4</accession>
<gene>
    <name evidence="4" type="ORF">GCM10007933_23410</name>
</gene>
<evidence type="ECO:0000256" key="1">
    <source>
        <dbReference type="SAM" id="MobiDB-lite"/>
    </source>
</evidence>
<feature type="domain" description="SPOR" evidence="3">
    <location>
        <begin position="188"/>
        <end position="263"/>
    </location>
</feature>